<dbReference type="InterPro" id="IPR005645">
    <property type="entry name" value="FSH-like_dom"/>
</dbReference>
<protein>
    <recommendedName>
        <fullName evidence="3">Serine hydrolase domain-containing protein</fullName>
    </recommendedName>
</protein>
<dbReference type="RefSeq" id="XP_025554967.1">
    <property type="nucleotide sequence ID" value="XM_025696166.1"/>
</dbReference>
<dbReference type="GeneID" id="37200455"/>
<sequence>MAASTNHSPANARFRILMLHGYAQTAQIFRIKTRLLLQEISQSLSPILLKRYPGGLEFLFPDGPVNLDAAGGSEFEIKPASVARLGWWLNLDNTSRYIFLNDAFHHLADFLGGEPIHGVIGFSQGGALGMMLAAMCEAVNDSQRAQAVRAQNLPLDSFLQSLPGQQPLQFALSFCGFRGTMDYYSSLYQPPLRTPSFHAIGLFDTMITADESQDLVTSFVAPDVRHFFGGHFIPRDAESVERVTQFLRRICLDRMTADVDAPEPSSTGDAASLSSTASVRRRSKRVWRQQDES</sequence>
<feature type="region of interest" description="Disordered" evidence="2">
    <location>
        <begin position="259"/>
        <end position="293"/>
    </location>
</feature>
<dbReference type="Pfam" id="PF03959">
    <property type="entry name" value="FSH1"/>
    <property type="match status" value="1"/>
</dbReference>
<evidence type="ECO:0000259" key="3">
    <source>
        <dbReference type="Pfam" id="PF03959"/>
    </source>
</evidence>
<name>A0A395I9B1_ASPHC</name>
<keyword evidence="1" id="KW-0378">Hydrolase</keyword>
<dbReference type="GO" id="GO:0005737">
    <property type="term" value="C:cytoplasm"/>
    <property type="evidence" value="ECO:0007669"/>
    <property type="project" value="TreeGrafter"/>
</dbReference>
<dbReference type="AlphaFoldDB" id="A0A395I9B1"/>
<evidence type="ECO:0000313" key="4">
    <source>
        <dbReference type="EMBL" id="RAL15813.1"/>
    </source>
</evidence>
<dbReference type="GO" id="GO:0005634">
    <property type="term" value="C:nucleus"/>
    <property type="evidence" value="ECO:0007669"/>
    <property type="project" value="TreeGrafter"/>
</dbReference>
<organism evidence="4 5">
    <name type="scientific">Aspergillus homomorphus (strain CBS 101889)</name>
    <dbReference type="NCBI Taxonomy" id="1450537"/>
    <lineage>
        <taxon>Eukaryota</taxon>
        <taxon>Fungi</taxon>
        <taxon>Dikarya</taxon>
        <taxon>Ascomycota</taxon>
        <taxon>Pezizomycotina</taxon>
        <taxon>Eurotiomycetes</taxon>
        <taxon>Eurotiomycetidae</taxon>
        <taxon>Eurotiales</taxon>
        <taxon>Aspergillaceae</taxon>
        <taxon>Aspergillus</taxon>
        <taxon>Aspergillus subgen. Circumdati</taxon>
    </lineage>
</organism>
<dbReference type="Proteomes" id="UP000248961">
    <property type="component" value="Unassembled WGS sequence"/>
</dbReference>
<dbReference type="OrthoDB" id="2094269at2759"/>
<dbReference type="GO" id="GO:0016787">
    <property type="term" value="F:hydrolase activity"/>
    <property type="evidence" value="ECO:0007669"/>
    <property type="project" value="UniProtKB-KW"/>
</dbReference>
<dbReference type="PANTHER" id="PTHR48070">
    <property type="entry name" value="ESTERASE OVCA2"/>
    <property type="match status" value="1"/>
</dbReference>
<dbReference type="PANTHER" id="PTHR48070:SF6">
    <property type="entry name" value="ESTERASE OVCA2"/>
    <property type="match status" value="1"/>
</dbReference>
<feature type="compositionally biased region" description="Polar residues" evidence="2">
    <location>
        <begin position="264"/>
        <end position="278"/>
    </location>
</feature>
<dbReference type="Gene3D" id="3.40.50.1820">
    <property type="entry name" value="alpha/beta hydrolase"/>
    <property type="match status" value="1"/>
</dbReference>
<proteinExistence type="predicted"/>
<evidence type="ECO:0000256" key="2">
    <source>
        <dbReference type="SAM" id="MobiDB-lite"/>
    </source>
</evidence>
<dbReference type="InterPro" id="IPR050593">
    <property type="entry name" value="LovG"/>
</dbReference>
<reference evidence="4 5" key="1">
    <citation type="submission" date="2018-02" db="EMBL/GenBank/DDBJ databases">
        <title>The genomes of Aspergillus section Nigri reveals drivers in fungal speciation.</title>
        <authorList>
            <consortium name="DOE Joint Genome Institute"/>
            <person name="Vesth T.C."/>
            <person name="Nybo J."/>
            <person name="Theobald S."/>
            <person name="Brandl J."/>
            <person name="Frisvad J.C."/>
            <person name="Nielsen K.F."/>
            <person name="Lyhne E.K."/>
            <person name="Kogle M.E."/>
            <person name="Kuo A."/>
            <person name="Riley R."/>
            <person name="Clum A."/>
            <person name="Nolan M."/>
            <person name="Lipzen A."/>
            <person name="Salamov A."/>
            <person name="Henrissat B."/>
            <person name="Wiebenga A."/>
            <person name="De vries R.P."/>
            <person name="Grigoriev I.V."/>
            <person name="Mortensen U.H."/>
            <person name="Andersen M.R."/>
            <person name="Baker S.E."/>
        </authorList>
    </citation>
    <scope>NUCLEOTIDE SEQUENCE [LARGE SCALE GENOMIC DNA]</scope>
    <source>
        <strain evidence="4 5">CBS 101889</strain>
    </source>
</reference>
<dbReference type="EMBL" id="KZ824270">
    <property type="protein sequence ID" value="RAL15813.1"/>
    <property type="molecule type" value="Genomic_DNA"/>
</dbReference>
<gene>
    <name evidence="4" type="ORF">BO97DRAFT_411110</name>
</gene>
<evidence type="ECO:0000256" key="1">
    <source>
        <dbReference type="ARBA" id="ARBA00022801"/>
    </source>
</evidence>
<feature type="domain" description="Serine hydrolase" evidence="3">
    <location>
        <begin position="13"/>
        <end position="241"/>
    </location>
</feature>
<dbReference type="VEuPathDB" id="FungiDB:BO97DRAFT_411110"/>
<dbReference type="SUPFAM" id="SSF53474">
    <property type="entry name" value="alpha/beta-Hydrolases"/>
    <property type="match status" value="1"/>
</dbReference>
<accession>A0A395I9B1</accession>
<evidence type="ECO:0000313" key="5">
    <source>
        <dbReference type="Proteomes" id="UP000248961"/>
    </source>
</evidence>
<dbReference type="InterPro" id="IPR029058">
    <property type="entry name" value="AB_hydrolase_fold"/>
</dbReference>
<keyword evidence="5" id="KW-1185">Reference proteome</keyword>